<reference evidence="2" key="1">
    <citation type="journal article" date="2019" name="Int. J. Syst. Evol. Microbiol.">
        <title>The Global Catalogue of Microorganisms (GCM) 10K type strain sequencing project: providing services to taxonomists for standard genome sequencing and annotation.</title>
        <authorList>
            <consortium name="The Broad Institute Genomics Platform"/>
            <consortium name="The Broad Institute Genome Sequencing Center for Infectious Disease"/>
            <person name="Wu L."/>
            <person name="Ma J."/>
        </authorList>
    </citation>
    <scope>NUCLEOTIDE SEQUENCE [LARGE SCALE GENOMIC DNA]</scope>
    <source>
        <strain evidence="2">JCM 18306</strain>
    </source>
</reference>
<protein>
    <submittedName>
        <fullName evidence="1">Uncharacterized protein</fullName>
    </submittedName>
</protein>
<gene>
    <name evidence="1" type="ORF">GCM10023323_39810</name>
</gene>
<dbReference type="EMBL" id="BAABJR010000009">
    <property type="protein sequence ID" value="GAA5210786.1"/>
    <property type="molecule type" value="Genomic_DNA"/>
</dbReference>
<keyword evidence="2" id="KW-1185">Reference proteome</keyword>
<proteinExistence type="predicted"/>
<evidence type="ECO:0000313" key="1">
    <source>
        <dbReference type="EMBL" id="GAA5210786.1"/>
    </source>
</evidence>
<comment type="caution">
    <text evidence="1">The sequence shown here is derived from an EMBL/GenBank/DDBJ whole genome shotgun (WGS) entry which is preliminary data.</text>
</comment>
<accession>A0ABP9T8F2</accession>
<sequence>MQLLYVALEPNGFCIELKVTSQLGQRHLGGGTQVQVGAAKAKVDRLSVLVVARARRHALALLAGEQGVRVSKAPYAPR</sequence>
<name>A0ABP9T8F2_9ACTN</name>
<dbReference type="Proteomes" id="UP001499878">
    <property type="component" value="Unassembled WGS sequence"/>
</dbReference>
<organism evidence="1 2">
    <name type="scientific">Streptomyces thinghirensis</name>
    <dbReference type="NCBI Taxonomy" id="551547"/>
    <lineage>
        <taxon>Bacteria</taxon>
        <taxon>Bacillati</taxon>
        <taxon>Actinomycetota</taxon>
        <taxon>Actinomycetes</taxon>
        <taxon>Kitasatosporales</taxon>
        <taxon>Streptomycetaceae</taxon>
        <taxon>Streptomyces</taxon>
    </lineage>
</organism>
<evidence type="ECO:0000313" key="2">
    <source>
        <dbReference type="Proteomes" id="UP001499878"/>
    </source>
</evidence>